<organism evidence="1 2">
    <name type="scientific">Flavobacterium segetis</name>
    <dbReference type="NCBI Taxonomy" id="271157"/>
    <lineage>
        <taxon>Bacteria</taxon>
        <taxon>Pseudomonadati</taxon>
        <taxon>Bacteroidota</taxon>
        <taxon>Flavobacteriia</taxon>
        <taxon>Flavobacteriales</taxon>
        <taxon>Flavobacteriaceae</taxon>
        <taxon>Flavobacterium</taxon>
    </lineage>
</organism>
<sequence>MNYQIIIKRIDTVNEVEGYWSDEDLIQLLDKFNYPDGATAEKKNLPELLEMAISDYEPSEAAEIVLTYKLSEELNEGQIQQISHNMLIDKVCEEYPEIHMQGRLFHTNQLLFKAYNGKFPNAKASVVHFSMTPEKEDIEKVLTKENVLKLLNNGLTDRNLIKRLFDDQMTQNISFPEADGIIWELNTDDNVNYTLITSENWINNEDLISSEFESTLEEIVEEV</sequence>
<dbReference type="Proteomes" id="UP000184036">
    <property type="component" value="Unassembled WGS sequence"/>
</dbReference>
<reference evidence="2" key="1">
    <citation type="submission" date="2016-11" db="EMBL/GenBank/DDBJ databases">
        <authorList>
            <person name="Varghese N."/>
            <person name="Submissions S."/>
        </authorList>
    </citation>
    <scope>NUCLEOTIDE SEQUENCE [LARGE SCALE GENOMIC DNA]</scope>
    <source>
        <strain evidence="2">DSM 19741</strain>
    </source>
</reference>
<keyword evidence="2" id="KW-1185">Reference proteome</keyword>
<dbReference type="EMBL" id="FQWE01000007">
    <property type="protein sequence ID" value="SHG28784.1"/>
    <property type="molecule type" value="Genomic_DNA"/>
</dbReference>
<dbReference type="RefSeq" id="WP_072992366.1">
    <property type="nucleotide sequence ID" value="NZ_FQWE01000007.1"/>
</dbReference>
<proteinExistence type="predicted"/>
<dbReference type="OrthoDB" id="1118033at2"/>
<evidence type="ECO:0000313" key="1">
    <source>
        <dbReference type="EMBL" id="SHG28784.1"/>
    </source>
</evidence>
<evidence type="ECO:0000313" key="2">
    <source>
        <dbReference type="Proteomes" id="UP000184036"/>
    </source>
</evidence>
<accession>A0A1M5IK93</accession>
<name>A0A1M5IK93_9FLAO</name>
<dbReference type="STRING" id="271157.SAMN05444396_107121"/>
<protein>
    <submittedName>
        <fullName evidence="1">Uncharacterized protein</fullName>
    </submittedName>
</protein>
<gene>
    <name evidence="1" type="ORF">SAMN05444396_107121</name>
</gene>
<dbReference type="AlphaFoldDB" id="A0A1M5IK93"/>